<dbReference type="InterPro" id="IPR025754">
    <property type="entry name" value="TRC8_N_dom"/>
</dbReference>
<feature type="transmembrane region" description="Helical" evidence="10">
    <location>
        <begin position="91"/>
        <end position="110"/>
    </location>
</feature>
<dbReference type="PANTHER" id="PTHR22763:SF163">
    <property type="entry name" value="E3 UBIQUITIN-PROTEIN LIGASE RNF139"/>
    <property type="match status" value="1"/>
</dbReference>
<evidence type="ECO:0000256" key="4">
    <source>
        <dbReference type="ARBA" id="ARBA00022771"/>
    </source>
</evidence>
<feature type="transmembrane region" description="Helical" evidence="10">
    <location>
        <begin position="363"/>
        <end position="381"/>
    </location>
</feature>
<dbReference type="Pfam" id="PF13705">
    <property type="entry name" value="TRC8_N"/>
    <property type="match status" value="1"/>
</dbReference>
<protein>
    <recommendedName>
        <fullName evidence="11">RING-type domain-containing protein</fullName>
    </recommendedName>
</protein>
<evidence type="ECO:0000256" key="7">
    <source>
        <dbReference type="ARBA" id="ARBA00023136"/>
    </source>
</evidence>
<feature type="transmembrane region" description="Helical" evidence="10">
    <location>
        <begin position="199"/>
        <end position="217"/>
    </location>
</feature>
<dbReference type="InterPro" id="IPR050731">
    <property type="entry name" value="HRD1_E3_ubiq-ligases"/>
</dbReference>
<dbReference type="CDD" id="cd16476">
    <property type="entry name" value="RING-H2_RNF139-like"/>
    <property type="match status" value="1"/>
</dbReference>
<feature type="transmembrane region" description="Helical" evidence="10">
    <location>
        <begin position="460"/>
        <end position="487"/>
    </location>
</feature>
<reference evidence="12 13" key="1">
    <citation type="journal article" date="2024" name="bioRxiv">
        <title>A reference genome for Trichogramma kaykai: A tiny desert-dwelling parasitoid wasp with competing sex-ratio distorters.</title>
        <authorList>
            <person name="Culotta J."/>
            <person name="Lindsey A.R."/>
        </authorList>
    </citation>
    <scope>NUCLEOTIDE SEQUENCE [LARGE SCALE GENOMIC DNA]</scope>
    <source>
        <strain evidence="12 13">KSX58</strain>
    </source>
</reference>
<feature type="transmembrane region" description="Helical" evidence="10">
    <location>
        <begin position="393"/>
        <end position="412"/>
    </location>
</feature>
<organism evidence="12 13">
    <name type="scientific">Trichogramma kaykai</name>
    <dbReference type="NCBI Taxonomy" id="54128"/>
    <lineage>
        <taxon>Eukaryota</taxon>
        <taxon>Metazoa</taxon>
        <taxon>Ecdysozoa</taxon>
        <taxon>Arthropoda</taxon>
        <taxon>Hexapoda</taxon>
        <taxon>Insecta</taxon>
        <taxon>Pterygota</taxon>
        <taxon>Neoptera</taxon>
        <taxon>Endopterygota</taxon>
        <taxon>Hymenoptera</taxon>
        <taxon>Apocrita</taxon>
        <taxon>Proctotrupomorpha</taxon>
        <taxon>Chalcidoidea</taxon>
        <taxon>Trichogrammatidae</taxon>
        <taxon>Trichogramma</taxon>
    </lineage>
</organism>
<comment type="caution">
    <text evidence="12">The sequence shown here is derived from an EMBL/GenBank/DDBJ whole genome shotgun (WGS) entry which is preliminary data.</text>
</comment>
<dbReference type="SMART" id="SM00184">
    <property type="entry name" value="RING"/>
    <property type="match status" value="1"/>
</dbReference>
<feature type="transmembrane region" description="Helical" evidence="10">
    <location>
        <begin position="507"/>
        <end position="530"/>
    </location>
</feature>
<name>A0ABD2XIV8_9HYME</name>
<dbReference type="Proteomes" id="UP001627154">
    <property type="component" value="Unassembled WGS sequence"/>
</dbReference>
<dbReference type="InterPro" id="IPR013083">
    <property type="entry name" value="Znf_RING/FYVE/PHD"/>
</dbReference>
<dbReference type="EMBL" id="JBJJXI010000021">
    <property type="protein sequence ID" value="KAL3405137.1"/>
    <property type="molecule type" value="Genomic_DNA"/>
</dbReference>
<evidence type="ECO:0000256" key="3">
    <source>
        <dbReference type="ARBA" id="ARBA00022723"/>
    </source>
</evidence>
<evidence type="ECO:0000256" key="1">
    <source>
        <dbReference type="ARBA" id="ARBA00004141"/>
    </source>
</evidence>
<dbReference type="GO" id="GO:0016020">
    <property type="term" value="C:membrane"/>
    <property type="evidence" value="ECO:0007669"/>
    <property type="project" value="UniProtKB-SubCell"/>
</dbReference>
<dbReference type="Gene3D" id="3.30.40.10">
    <property type="entry name" value="Zinc/RING finger domain, C3HC4 (zinc finger)"/>
    <property type="match status" value="1"/>
</dbReference>
<keyword evidence="2 10" id="KW-0812">Transmembrane</keyword>
<feature type="transmembrane region" description="Helical" evidence="10">
    <location>
        <begin position="328"/>
        <end position="347"/>
    </location>
</feature>
<evidence type="ECO:0000313" key="12">
    <source>
        <dbReference type="EMBL" id="KAL3405137.1"/>
    </source>
</evidence>
<evidence type="ECO:0000313" key="13">
    <source>
        <dbReference type="Proteomes" id="UP001627154"/>
    </source>
</evidence>
<keyword evidence="5" id="KW-0862">Zinc</keyword>
<dbReference type="PROSITE" id="PS50089">
    <property type="entry name" value="ZF_RING_2"/>
    <property type="match status" value="1"/>
</dbReference>
<feature type="transmembrane region" description="Helical" evidence="10">
    <location>
        <begin position="432"/>
        <end position="453"/>
    </location>
</feature>
<dbReference type="AlphaFoldDB" id="A0ABD2XIV8"/>
<evidence type="ECO:0000256" key="10">
    <source>
        <dbReference type="SAM" id="Phobius"/>
    </source>
</evidence>
<dbReference type="GO" id="GO:0008270">
    <property type="term" value="F:zinc ion binding"/>
    <property type="evidence" value="ECO:0007669"/>
    <property type="project" value="UniProtKB-KW"/>
</dbReference>
<dbReference type="InterPro" id="IPR001841">
    <property type="entry name" value="Znf_RING"/>
</dbReference>
<keyword evidence="13" id="KW-1185">Reference proteome</keyword>
<keyword evidence="6 10" id="KW-1133">Transmembrane helix</keyword>
<sequence>MEIRIHKFFSILMRVPPIFVIDTLLKVGLGTSNEPLVYNSTDDGFQLVDSQNDFFETVATAGNSVFSNQVLSGSQITNDLNYGPLNFILDLKSIGCFLGCIAAFCIFLLWTRHLLIVYIYLASLACLFLSYTCNSFTMNAVISYMEADNTGIGLFALLTNLQLPDLWNGPGWLILANYFFQIALAVVFYGLYNGPKHPMLQYFIIFCFSVPSYFVVYPVPASFMLKAPPVAAFFPLAINIFWLCYNAFEIWRTIYRGYDLLRNFVSNYGLSALFETQWARLHVPSVLRTFWLLRVSWQIARILSSEYEHEDFNYYDMIKTLMVNGCETVTAVLGMTSVISVICHYIGDFFQWVLLNEEEDEKSIGTISAILFYILALQTGLTSLDTENRLQRLCRNLCLLFTAVLHFVHNIVNPLMMSLSASHNPALHRHLRALAVCAFLIVFPVWLLSFLWSQYPMTTWLLAVSVFSIEVVVKVIVSLAIYSLFLYDAYRKNFWDELDDWVYIIKSFGNTIEFAFGIILFFNGFWILVFEAGGTIRAIMMCVHAYFNLWCEAKAGWTTFMKRRQAVNKINSLPSATRQQLIDLNDVCAICYQDMESAKITCCNHYFHSICLRKWLYVQDRCPLCHDIMYKVNNSQNEPAAAEEPVENGHRMNVNNEGD</sequence>
<keyword evidence="3" id="KW-0479">Metal-binding</keyword>
<evidence type="ECO:0000256" key="6">
    <source>
        <dbReference type="ARBA" id="ARBA00022989"/>
    </source>
</evidence>
<feature type="domain" description="RING-type" evidence="11">
    <location>
        <begin position="588"/>
        <end position="626"/>
    </location>
</feature>
<feature type="transmembrane region" description="Helical" evidence="10">
    <location>
        <begin position="229"/>
        <end position="248"/>
    </location>
</feature>
<comment type="subcellular location">
    <subcellularLocation>
        <location evidence="1">Membrane</location>
        <topology evidence="1">Multi-pass membrane protein</topology>
    </subcellularLocation>
</comment>
<evidence type="ECO:0000256" key="8">
    <source>
        <dbReference type="PROSITE-ProRule" id="PRU00175"/>
    </source>
</evidence>
<evidence type="ECO:0000256" key="2">
    <source>
        <dbReference type="ARBA" id="ARBA00022692"/>
    </source>
</evidence>
<dbReference type="SUPFAM" id="SSF57850">
    <property type="entry name" value="RING/U-box"/>
    <property type="match status" value="1"/>
</dbReference>
<accession>A0ABD2XIV8</accession>
<keyword evidence="4 8" id="KW-0863">Zinc-finger</keyword>
<feature type="transmembrane region" description="Helical" evidence="10">
    <location>
        <begin position="171"/>
        <end position="192"/>
    </location>
</feature>
<feature type="region of interest" description="Disordered" evidence="9">
    <location>
        <begin position="639"/>
        <end position="659"/>
    </location>
</feature>
<proteinExistence type="predicted"/>
<evidence type="ECO:0000256" key="5">
    <source>
        <dbReference type="ARBA" id="ARBA00022833"/>
    </source>
</evidence>
<gene>
    <name evidence="12" type="ORF">TKK_002184</name>
</gene>
<dbReference type="PANTHER" id="PTHR22763">
    <property type="entry name" value="RING ZINC FINGER PROTEIN"/>
    <property type="match status" value="1"/>
</dbReference>
<evidence type="ECO:0000259" key="11">
    <source>
        <dbReference type="PROSITE" id="PS50089"/>
    </source>
</evidence>
<dbReference type="Pfam" id="PF13639">
    <property type="entry name" value="zf-RING_2"/>
    <property type="match status" value="1"/>
</dbReference>
<feature type="transmembrane region" description="Helical" evidence="10">
    <location>
        <begin position="117"/>
        <end position="137"/>
    </location>
</feature>
<keyword evidence="7 10" id="KW-0472">Membrane</keyword>
<evidence type="ECO:0000256" key="9">
    <source>
        <dbReference type="SAM" id="MobiDB-lite"/>
    </source>
</evidence>